<protein>
    <submittedName>
        <fullName evidence="1">Uncharacterized protein</fullName>
    </submittedName>
</protein>
<name>A0A2H9TMF2_9FUNG</name>
<keyword evidence="2" id="KW-1185">Reference proteome</keyword>
<dbReference type="Proteomes" id="UP000240830">
    <property type="component" value="Unassembled WGS sequence"/>
</dbReference>
<comment type="caution">
    <text evidence="1">The sequence shown here is derived from an EMBL/GenBank/DDBJ whole genome shotgun (WGS) entry which is preliminary data.</text>
</comment>
<evidence type="ECO:0000313" key="2">
    <source>
        <dbReference type="Proteomes" id="UP000240830"/>
    </source>
</evidence>
<accession>A0A2H9TMF2</accession>
<organism evidence="1 2">
    <name type="scientific">Paramicrosporidium saccamoebae</name>
    <dbReference type="NCBI Taxonomy" id="1246581"/>
    <lineage>
        <taxon>Eukaryota</taxon>
        <taxon>Fungi</taxon>
        <taxon>Fungi incertae sedis</taxon>
        <taxon>Cryptomycota</taxon>
        <taxon>Cryptomycota incertae sedis</taxon>
        <taxon>Paramicrosporidium</taxon>
    </lineage>
</organism>
<gene>
    <name evidence="1" type="ORF">PSACC_01254</name>
</gene>
<dbReference type="EMBL" id="MTSL01000095">
    <property type="protein sequence ID" value="PJF18933.1"/>
    <property type="molecule type" value="Genomic_DNA"/>
</dbReference>
<reference evidence="1 2" key="1">
    <citation type="submission" date="2016-10" db="EMBL/GenBank/DDBJ databases">
        <title>The genome of Paramicrosporidium saccamoebae is the missing link in understanding Cryptomycota and Microsporidia evolution.</title>
        <authorList>
            <person name="Quandt C.A."/>
            <person name="Beaudet D."/>
            <person name="Corsaro D."/>
            <person name="Michel R."/>
            <person name="Corradi N."/>
            <person name="James T."/>
        </authorList>
    </citation>
    <scope>NUCLEOTIDE SEQUENCE [LARGE SCALE GENOMIC DNA]</scope>
    <source>
        <strain evidence="1 2">KSL3</strain>
    </source>
</reference>
<evidence type="ECO:0000313" key="1">
    <source>
        <dbReference type="EMBL" id="PJF18933.1"/>
    </source>
</evidence>
<dbReference type="AlphaFoldDB" id="A0A2H9TMF2"/>
<sequence>MTLLLAALLALTHATHINNEQIRSFYILRGEPPSFFEAMINLVDPETGLLMALGIWVIIINNILDIMELMYSGVEDAPMGGLVHAEEQ</sequence>
<proteinExistence type="predicted"/>